<organism evidence="7 8">
    <name type="scientific">Martelella endophytica</name>
    <dbReference type="NCBI Taxonomy" id="1486262"/>
    <lineage>
        <taxon>Bacteria</taxon>
        <taxon>Pseudomonadati</taxon>
        <taxon>Pseudomonadota</taxon>
        <taxon>Alphaproteobacteria</taxon>
        <taxon>Hyphomicrobiales</taxon>
        <taxon>Aurantimonadaceae</taxon>
        <taxon>Martelella</taxon>
    </lineage>
</organism>
<accession>A0A0D5LNS0</accession>
<dbReference type="PANTHER" id="PTHR30290">
    <property type="entry name" value="PERIPLASMIC BINDING COMPONENT OF ABC TRANSPORTER"/>
    <property type="match status" value="1"/>
</dbReference>
<dbReference type="Proteomes" id="UP000032611">
    <property type="component" value="Chromosome"/>
</dbReference>
<reference evidence="7 8" key="1">
    <citation type="journal article" date="2015" name="Genome Announc.">
        <title>Complete genome sequence of Martelella endophytica YC6887, which has antifungal activity associated with a halophyte.</title>
        <authorList>
            <person name="Khan A."/>
            <person name="Khan H."/>
            <person name="Chung E.J."/>
            <person name="Hossain M.T."/>
            <person name="Chung Y.R."/>
        </authorList>
    </citation>
    <scope>NUCLEOTIDE SEQUENCE [LARGE SCALE GENOMIC DNA]</scope>
    <source>
        <strain evidence="7">YC6887</strain>
    </source>
</reference>
<keyword evidence="3" id="KW-0813">Transport</keyword>
<dbReference type="HOGENOM" id="CLU_017028_8_4_5"/>
<dbReference type="GO" id="GO:0030288">
    <property type="term" value="C:outer membrane-bounded periplasmic space"/>
    <property type="evidence" value="ECO:0007669"/>
    <property type="project" value="UniProtKB-ARBA"/>
</dbReference>
<evidence type="ECO:0000256" key="3">
    <source>
        <dbReference type="ARBA" id="ARBA00022448"/>
    </source>
</evidence>
<dbReference type="KEGG" id="mey:TM49_03410"/>
<comment type="subcellular location">
    <subcellularLocation>
        <location evidence="1">Periplasm</location>
    </subcellularLocation>
</comment>
<feature type="chain" id="PRO_5002295143" evidence="5">
    <location>
        <begin position="25"/>
        <end position="512"/>
    </location>
</feature>
<dbReference type="InterPro" id="IPR000914">
    <property type="entry name" value="SBP_5_dom"/>
</dbReference>
<dbReference type="Gene3D" id="3.90.76.10">
    <property type="entry name" value="Dipeptide-binding Protein, Domain 1"/>
    <property type="match status" value="1"/>
</dbReference>
<dbReference type="OrthoDB" id="8144963at2"/>
<dbReference type="PIRSF" id="PIRSF002741">
    <property type="entry name" value="MppA"/>
    <property type="match status" value="1"/>
</dbReference>
<dbReference type="Pfam" id="PF00496">
    <property type="entry name" value="SBP_bac_5"/>
    <property type="match status" value="1"/>
</dbReference>
<comment type="similarity">
    <text evidence="2">Belongs to the bacterial solute-binding protein 5 family.</text>
</comment>
<dbReference type="SUPFAM" id="SSF53850">
    <property type="entry name" value="Periplasmic binding protein-like II"/>
    <property type="match status" value="1"/>
</dbReference>
<dbReference type="STRING" id="1486262.TM49_03410"/>
<dbReference type="GO" id="GO:1904680">
    <property type="term" value="F:peptide transmembrane transporter activity"/>
    <property type="evidence" value="ECO:0007669"/>
    <property type="project" value="TreeGrafter"/>
</dbReference>
<dbReference type="CDD" id="cd00995">
    <property type="entry name" value="PBP2_NikA_DppA_OppA_like"/>
    <property type="match status" value="1"/>
</dbReference>
<feature type="domain" description="Solute-binding protein family 5" evidence="6">
    <location>
        <begin position="70"/>
        <end position="431"/>
    </location>
</feature>
<keyword evidence="8" id="KW-1185">Reference proteome</keyword>
<dbReference type="PANTHER" id="PTHR30290:SF9">
    <property type="entry name" value="OLIGOPEPTIDE-BINDING PROTEIN APPA"/>
    <property type="match status" value="1"/>
</dbReference>
<dbReference type="PATRIC" id="fig|1486262.3.peg.695"/>
<dbReference type="InterPro" id="IPR030678">
    <property type="entry name" value="Peptide/Ni-bd"/>
</dbReference>
<dbReference type="RefSeq" id="WP_045679540.1">
    <property type="nucleotide sequence ID" value="NZ_CP010803.1"/>
</dbReference>
<dbReference type="Gene3D" id="3.40.190.10">
    <property type="entry name" value="Periplasmic binding protein-like II"/>
    <property type="match status" value="1"/>
</dbReference>
<evidence type="ECO:0000256" key="1">
    <source>
        <dbReference type="ARBA" id="ARBA00004418"/>
    </source>
</evidence>
<evidence type="ECO:0000256" key="2">
    <source>
        <dbReference type="ARBA" id="ARBA00005695"/>
    </source>
</evidence>
<feature type="signal peptide" evidence="5">
    <location>
        <begin position="1"/>
        <end position="24"/>
    </location>
</feature>
<evidence type="ECO:0000313" key="7">
    <source>
        <dbReference type="EMBL" id="AJY44948.1"/>
    </source>
</evidence>
<dbReference type="EMBL" id="CP010803">
    <property type="protein sequence ID" value="AJY44948.1"/>
    <property type="molecule type" value="Genomic_DNA"/>
</dbReference>
<name>A0A0D5LNS0_MAREN</name>
<evidence type="ECO:0000259" key="6">
    <source>
        <dbReference type="Pfam" id="PF00496"/>
    </source>
</evidence>
<evidence type="ECO:0000256" key="5">
    <source>
        <dbReference type="SAM" id="SignalP"/>
    </source>
</evidence>
<sequence>MKPLLLSASLAAILALGAAHSGFAAEMETVVIGTDVDAGTLDPRLTRDTTAQRTANLIYSGLVDLSSSLEPKPELAESWESPDPTTIVFKLRPDLKFSDGSPLTADDVVFTFETILDPDFNAPQRTLYTPIEKVEAVDPQTVKFTLSSPYAPLLSYLDMGIVSKAAVEGGRDLATDPLGAGPMTLEAWNRGSDIELSVNENYWGTAPKVEDAKIQIIADNTSRAQALEAGDLDAIQAPLSPQDIKRLEADDRFGDAIMPGLGVTYLNFNVSDPLLSDPEMRQAFAMLVDQDTIVNQIYQGVDEVATSVLMPTSWAYTADVKQPSFDVEGAIAKFNALGWSDSNGDGILDKDGQPLTVTLSTHSEDPNRIQSVEFIQAMMQQAGVNAEVKIADWPTFSTNYVQKGEHQIALLGWLNITDPDRLLFAQLTTGGSTNWGGYSNPEVDDLLKQGRSSLDQAKRTEAYQKAAAILAEELPYYIISDQGYQLFYSKDIPFDVVANPRGTFRGLIGLGQ</sequence>
<dbReference type="InterPro" id="IPR039424">
    <property type="entry name" value="SBP_5"/>
</dbReference>
<proteinExistence type="inferred from homology"/>
<dbReference type="GO" id="GO:0015833">
    <property type="term" value="P:peptide transport"/>
    <property type="evidence" value="ECO:0007669"/>
    <property type="project" value="TreeGrafter"/>
</dbReference>
<dbReference type="Gene3D" id="3.10.105.10">
    <property type="entry name" value="Dipeptide-binding Protein, Domain 3"/>
    <property type="match status" value="1"/>
</dbReference>
<dbReference type="GO" id="GO:0043190">
    <property type="term" value="C:ATP-binding cassette (ABC) transporter complex"/>
    <property type="evidence" value="ECO:0007669"/>
    <property type="project" value="InterPro"/>
</dbReference>
<protein>
    <submittedName>
        <fullName evidence="7">Peptide ABC transporter substrate-binding protein</fullName>
    </submittedName>
</protein>
<dbReference type="AlphaFoldDB" id="A0A0D5LNS0"/>
<evidence type="ECO:0000313" key="8">
    <source>
        <dbReference type="Proteomes" id="UP000032611"/>
    </source>
</evidence>
<gene>
    <name evidence="7" type="ORF">TM49_03410</name>
</gene>
<keyword evidence="4 5" id="KW-0732">Signal</keyword>
<evidence type="ECO:0000256" key="4">
    <source>
        <dbReference type="ARBA" id="ARBA00022729"/>
    </source>
</evidence>